<dbReference type="InterPro" id="IPR006660">
    <property type="entry name" value="Arsenate_reductase-like"/>
</dbReference>
<dbReference type="Gene3D" id="3.40.30.10">
    <property type="entry name" value="Glutaredoxin"/>
    <property type="match status" value="1"/>
</dbReference>
<keyword evidence="4" id="KW-1185">Reference proteome</keyword>
<dbReference type="RefSeq" id="WP_183325934.1">
    <property type="nucleotide sequence ID" value="NZ_JACHXP010000011.1"/>
</dbReference>
<dbReference type="PROSITE" id="PS51353">
    <property type="entry name" value="ARSC"/>
    <property type="match status" value="1"/>
</dbReference>
<sequence length="112" mass="12674">MPTLYVIKSCDTCRRARQALEAKDLDYRLHDLRKDGLSADLLAHFLAHVPMTTLLNKRSTTWRQLDDGQKAGLDDADARVLLLAYPTLLKRPLLDTGETLLVGYRDGDYDSL</sequence>
<dbReference type="AlphaFoldDB" id="A0A839VAN7"/>
<dbReference type="InterPro" id="IPR036249">
    <property type="entry name" value="Thioredoxin-like_sf"/>
</dbReference>
<dbReference type="Pfam" id="PF03960">
    <property type="entry name" value="ArsC"/>
    <property type="match status" value="1"/>
</dbReference>
<dbReference type="Proteomes" id="UP000547614">
    <property type="component" value="Unassembled WGS sequence"/>
</dbReference>
<evidence type="ECO:0000313" key="4">
    <source>
        <dbReference type="Proteomes" id="UP000547614"/>
    </source>
</evidence>
<dbReference type="NCBIfam" id="TIGR01617">
    <property type="entry name" value="arsC_related"/>
    <property type="match status" value="1"/>
</dbReference>
<dbReference type="SUPFAM" id="SSF52833">
    <property type="entry name" value="Thioredoxin-like"/>
    <property type="match status" value="1"/>
</dbReference>
<accession>A0A839VAN7</accession>
<dbReference type="EMBL" id="JACHXP010000011">
    <property type="protein sequence ID" value="MBB3191148.1"/>
    <property type="molecule type" value="Genomic_DNA"/>
</dbReference>
<comment type="caution">
    <text evidence="3">The sequence shown here is derived from an EMBL/GenBank/DDBJ whole genome shotgun (WGS) entry which is preliminary data.</text>
</comment>
<reference evidence="3 4" key="1">
    <citation type="submission" date="2020-08" db="EMBL/GenBank/DDBJ databases">
        <title>Genomic Encyclopedia of Type Strains, Phase III (KMG-III): the genomes of soil and plant-associated and newly described type strains.</title>
        <authorList>
            <person name="Whitman W."/>
        </authorList>
    </citation>
    <scope>NUCLEOTIDE SEQUENCE [LARGE SCALE GENOMIC DNA]</scope>
    <source>
        <strain evidence="3 4">CECT 7282</strain>
    </source>
</reference>
<protein>
    <submittedName>
        <fullName evidence="3">Spx/MgsR family transcriptional regulator</fullName>
    </submittedName>
</protein>
<evidence type="ECO:0000256" key="1">
    <source>
        <dbReference type="ARBA" id="ARBA00007198"/>
    </source>
</evidence>
<evidence type="ECO:0000313" key="3">
    <source>
        <dbReference type="EMBL" id="MBB3191148.1"/>
    </source>
</evidence>
<proteinExistence type="inferred from homology"/>
<dbReference type="InterPro" id="IPR006504">
    <property type="entry name" value="Tscrpt_reg_Spx/MgsR"/>
</dbReference>
<evidence type="ECO:0000256" key="2">
    <source>
        <dbReference type="PROSITE-ProRule" id="PRU01282"/>
    </source>
</evidence>
<name>A0A839VAN7_9GAMM</name>
<comment type="similarity">
    <text evidence="1 2">Belongs to the ArsC family.</text>
</comment>
<dbReference type="PANTHER" id="PTHR30041">
    <property type="entry name" value="ARSENATE REDUCTASE"/>
    <property type="match status" value="1"/>
</dbReference>
<organism evidence="3 4">
    <name type="scientific">Halomonas cerina</name>
    <dbReference type="NCBI Taxonomy" id="447424"/>
    <lineage>
        <taxon>Bacteria</taxon>
        <taxon>Pseudomonadati</taxon>
        <taxon>Pseudomonadota</taxon>
        <taxon>Gammaproteobacteria</taxon>
        <taxon>Oceanospirillales</taxon>
        <taxon>Halomonadaceae</taxon>
        <taxon>Halomonas</taxon>
    </lineage>
</organism>
<gene>
    <name evidence="3" type="ORF">FHR94_002395</name>
</gene>
<dbReference type="PANTHER" id="PTHR30041:SF8">
    <property type="entry name" value="PROTEIN YFFB"/>
    <property type="match status" value="1"/>
</dbReference>